<dbReference type="Proteomes" id="UP001501000">
    <property type="component" value="Unassembled WGS sequence"/>
</dbReference>
<name>A0ABP7LBK1_9ACTN</name>
<dbReference type="InterPro" id="IPR036691">
    <property type="entry name" value="Endo/exonu/phosph_ase_sf"/>
</dbReference>
<dbReference type="Gene3D" id="3.60.10.10">
    <property type="entry name" value="Endonuclease/exonuclease/phosphatase"/>
    <property type="match status" value="1"/>
</dbReference>
<comment type="caution">
    <text evidence="3">The sequence shown here is derived from an EMBL/GenBank/DDBJ whole genome shotgun (WGS) entry which is preliminary data.</text>
</comment>
<organism evidence="3 4">
    <name type="scientific">Streptomyces gulbargensis</name>
    <dbReference type="NCBI Taxonomy" id="364901"/>
    <lineage>
        <taxon>Bacteria</taxon>
        <taxon>Bacillati</taxon>
        <taxon>Actinomycetota</taxon>
        <taxon>Actinomycetes</taxon>
        <taxon>Kitasatosporales</taxon>
        <taxon>Streptomycetaceae</taxon>
        <taxon>Streptomyces</taxon>
    </lineage>
</organism>
<evidence type="ECO:0000313" key="3">
    <source>
        <dbReference type="EMBL" id="GAA3897523.1"/>
    </source>
</evidence>
<dbReference type="InterPro" id="IPR005135">
    <property type="entry name" value="Endo/exonuclease/phosphatase"/>
</dbReference>
<evidence type="ECO:0000313" key="4">
    <source>
        <dbReference type="Proteomes" id="UP001501000"/>
    </source>
</evidence>
<dbReference type="RefSeq" id="WP_345278240.1">
    <property type="nucleotide sequence ID" value="NZ_BAABAJ010000001.1"/>
</dbReference>
<evidence type="ECO:0000259" key="2">
    <source>
        <dbReference type="Pfam" id="PF03372"/>
    </source>
</evidence>
<accession>A0ABP7LBK1</accession>
<keyword evidence="4" id="KW-1185">Reference proteome</keyword>
<evidence type="ECO:0000256" key="1">
    <source>
        <dbReference type="SAM" id="MobiDB-lite"/>
    </source>
</evidence>
<reference evidence="4" key="1">
    <citation type="journal article" date="2019" name="Int. J. Syst. Evol. Microbiol.">
        <title>The Global Catalogue of Microorganisms (GCM) 10K type strain sequencing project: providing services to taxonomists for standard genome sequencing and annotation.</title>
        <authorList>
            <consortium name="The Broad Institute Genomics Platform"/>
            <consortium name="The Broad Institute Genome Sequencing Center for Infectious Disease"/>
            <person name="Wu L."/>
            <person name="Ma J."/>
        </authorList>
    </citation>
    <scope>NUCLEOTIDE SEQUENCE [LARGE SCALE GENOMIC DNA]</scope>
    <source>
        <strain evidence="4">JCM 16956</strain>
    </source>
</reference>
<feature type="region of interest" description="Disordered" evidence="1">
    <location>
        <begin position="284"/>
        <end position="303"/>
    </location>
</feature>
<gene>
    <name evidence="3" type="ORF">GCM10022244_04770</name>
</gene>
<dbReference type="SUPFAM" id="SSF56219">
    <property type="entry name" value="DNase I-like"/>
    <property type="match status" value="1"/>
</dbReference>
<dbReference type="EMBL" id="BAABAJ010000001">
    <property type="protein sequence ID" value="GAA3897523.1"/>
    <property type="molecule type" value="Genomic_DNA"/>
</dbReference>
<sequence length="405" mass="43222">MRVRGILAAFVVALSVVLMAGLAQSGVDRLRADRTAVTDTKRTTTDAASDAGPGTQVQLRAVTFNMCGGFCNKGGTGLLHHIEKQIADFSSPHLIMLQEVCYSQYEWFKSTYAGTYEFSFTPLLTNYPSCGASNCSVNMDSDPNNDDTRCWIGQVLGARGALGPKEEIPLGGEKRQIDNNGNPIALPRTFNALCHDVTLVGVPGKVKGCSVHLRAFDDAKGVGDRARSAQAARLASELDADIDAGKVVVVGGDFNAVPQPHKGPVLDSFYRPDAAPGGGIGRFYEADTTDDNDPDGSAGPDPGYWTMTDPDCVAPAKTCRSGQSTTVDLSPAQADQRNSKIDHLFFSEATTTDTLSGGSYPMYFADAARTDITHKPEEAATDANGKYLKLSEHTFYRGWATVTVS</sequence>
<proteinExistence type="predicted"/>
<protein>
    <recommendedName>
        <fullName evidence="2">Endonuclease/exonuclease/phosphatase domain-containing protein</fullName>
    </recommendedName>
</protein>
<feature type="domain" description="Endonuclease/exonuclease/phosphatase" evidence="2">
    <location>
        <begin position="62"/>
        <end position="353"/>
    </location>
</feature>
<dbReference type="Pfam" id="PF03372">
    <property type="entry name" value="Exo_endo_phos"/>
    <property type="match status" value="1"/>
</dbReference>